<protein>
    <recommendedName>
        <fullName evidence="9">Histidinol-phosphate aminotransferase</fullName>
        <ecNumber evidence="9">2.6.1.9</ecNumber>
    </recommendedName>
    <alternativeName>
        <fullName evidence="9">Imidazole acetol-phosphate transaminase</fullName>
    </alternativeName>
</protein>
<evidence type="ECO:0000313" key="11">
    <source>
        <dbReference type="EMBL" id="OAQ19941.1"/>
    </source>
</evidence>
<comment type="pathway">
    <text evidence="2 9">Amino-acid biosynthesis; L-histidine biosynthesis; L-histidine from 5-phospho-alpha-D-ribose 1-diphosphate: step 7/9.</text>
</comment>
<evidence type="ECO:0000259" key="10">
    <source>
        <dbReference type="Pfam" id="PF00155"/>
    </source>
</evidence>
<evidence type="ECO:0000256" key="8">
    <source>
        <dbReference type="ARBA" id="ARBA00047481"/>
    </source>
</evidence>
<dbReference type="InterPro" id="IPR015424">
    <property type="entry name" value="PyrdxlP-dep_Trfase"/>
</dbReference>
<evidence type="ECO:0000256" key="3">
    <source>
        <dbReference type="ARBA" id="ARBA00007970"/>
    </source>
</evidence>
<dbReference type="UniPathway" id="UPA00031">
    <property type="reaction ID" value="UER00012"/>
</dbReference>
<comment type="caution">
    <text evidence="11">The sequence shown here is derived from an EMBL/GenBank/DDBJ whole genome shotgun (WGS) entry which is preliminary data.</text>
</comment>
<comment type="catalytic activity">
    <reaction evidence="8 9">
        <text>L-histidinol phosphate + 2-oxoglutarate = 3-(imidazol-4-yl)-2-oxopropyl phosphate + L-glutamate</text>
        <dbReference type="Rhea" id="RHEA:23744"/>
        <dbReference type="ChEBI" id="CHEBI:16810"/>
        <dbReference type="ChEBI" id="CHEBI:29985"/>
        <dbReference type="ChEBI" id="CHEBI:57766"/>
        <dbReference type="ChEBI" id="CHEBI:57980"/>
        <dbReference type="EC" id="2.6.1.9"/>
    </reaction>
</comment>
<gene>
    <name evidence="9" type="primary">hisC</name>
    <name evidence="11" type="ORF">TDIS_1940</name>
</gene>
<dbReference type="Proteomes" id="UP000078390">
    <property type="component" value="Unassembled WGS sequence"/>
</dbReference>
<evidence type="ECO:0000313" key="12">
    <source>
        <dbReference type="Proteomes" id="UP000078390"/>
    </source>
</evidence>
<accession>A0A179D2A5</accession>
<dbReference type="GO" id="GO:0000105">
    <property type="term" value="P:L-histidine biosynthetic process"/>
    <property type="evidence" value="ECO:0007669"/>
    <property type="project" value="UniProtKB-UniRule"/>
</dbReference>
<evidence type="ECO:0000256" key="1">
    <source>
        <dbReference type="ARBA" id="ARBA00001933"/>
    </source>
</evidence>
<keyword evidence="6 9" id="KW-0808">Transferase</keyword>
<dbReference type="PATRIC" id="fig|999894.6.peg.1938"/>
<dbReference type="CDD" id="cd00609">
    <property type="entry name" value="AAT_like"/>
    <property type="match status" value="1"/>
</dbReference>
<dbReference type="InterPro" id="IPR015422">
    <property type="entry name" value="PyrdxlP-dep_Trfase_small"/>
</dbReference>
<keyword evidence="9" id="KW-0368">Histidine biosynthesis</keyword>
<comment type="similarity">
    <text evidence="3 9">Belongs to the class-II pyridoxal-phosphate-dependent aminotransferase family. Histidinol-phosphate aminotransferase subfamily.</text>
</comment>
<dbReference type="NCBIfam" id="TIGR01141">
    <property type="entry name" value="hisC"/>
    <property type="match status" value="1"/>
</dbReference>
<dbReference type="STRING" id="999894.TDIS_1940"/>
<keyword evidence="12" id="KW-1185">Reference proteome</keyword>
<dbReference type="PANTHER" id="PTHR43643">
    <property type="entry name" value="HISTIDINOL-PHOSPHATE AMINOTRANSFERASE 2"/>
    <property type="match status" value="1"/>
</dbReference>
<dbReference type="GO" id="GO:0030170">
    <property type="term" value="F:pyridoxal phosphate binding"/>
    <property type="evidence" value="ECO:0007669"/>
    <property type="project" value="InterPro"/>
</dbReference>
<reference evidence="11 12" key="1">
    <citation type="submission" date="2016-04" db="EMBL/GenBank/DDBJ databases">
        <title>Genome analysis of Thermosulfurimonas dismutans, the first thermophilic sulfur-disproportionating bacterium of the phylum Thermodesulfobacteria.</title>
        <authorList>
            <person name="Mardanov A.V."/>
            <person name="Beletsky A.V."/>
            <person name="Kadnikov V.V."/>
            <person name="Slobodkin A.I."/>
            <person name="Ravin N.V."/>
        </authorList>
    </citation>
    <scope>NUCLEOTIDE SEQUENCE [LARGE SCALE GENOMIC DNA]</scope>
    <source>
        <strain evidence="11 12">S95</strain>
    </source>
</reference>
<dbReference type="OrthoDB" id="9813612at2"/>
<dbReference type="InterPro" id="IPR050106">
    <property type="entry name" value="HistidinolP_aminotransfase"/>
</dbReference>
<dbReference type="InterPro" id="IPR015421">
    <property type="entry name" value="PyrdxlP-dep_Trfase_major"/>
</dbReference>
<keyword evidence="7 9" id="KW-0663">Pyridoxal phosphate</keyword>
<dbReference type="InterPro" id="IPR004839">
    <property type="entry name" value="Aminotransferase_I/II_large"/>
</dbReference>
<dbReference type="GO" id="GO:0004400">
    <property type="term" value="F:histidinol-phosphate transaminase activity"/>
    <property type="evidence" value="ECO:0007669"/>
    <property type="project" value="UniProtKB-UniRule"/>
</dbReference>
<dbReference type="Gene3D" id="3.90.1150.10">
    <property type="entry name" value="Aspartate Aminotransferase, domain 1"/>
    <property type="match status" value="1"/>
</dbReference>
<dbReference type="EMBL" id="LWLG01000019">
    <property type="protein sequence ID" value="OAQ19941.1"/>
    <property type="molecule type" value="Genomic_DNA"/>
</dbReference>
<dbReference type="RefSeq" id="WP_068671679.1">
    <property type="nucleotide sequence ID" value="NZ_LWLG01000019.1"/>
</dbReference>
<dbReference type="PROSITE" id="PS00599">
    <property type="entry name" value="AA_TRANSFER_CLASS_2"/>
    <property type="match status" value="1"/>
</dbReference>
<name>A0A179D2A5_9BACT</name>
<dbReference type="AlphaFoldDB" id="A0A179D2A5"/>
<evidence type="ECO:0000256" key="9">
    <source>
        <dbReference type="HAMAP-Rule" id="MF_01023"/>
    </source>
</evidence>
<feature type="domain" description="Aminotransferase class I/classII large" evidence="10">
    <location>
        <begin position="38"/>
        <end position="359"/>
    </location>
</feature>
<dbReference type="PANTHER" id="PTHR43643:SF3">
    <property type="entry name" value="HISTIDINOL-PHOSPHATE AMINOTRANSFERASE"/>
    <property type="match status" value="1"/>
</dbReference>
<dbReference type="Gene3D" id="3.40.640.10">
    <property type="entry name" value="Type I PLP-dependent aspartate aminotransferase-like (Major domain)"/>
    <property type="match status" value="1"/>
</dbReference>
<evidence type="ECO:0000256" key="7">
    <source>
        <dbReference type="ARBA" id="ARBA00022898"/>
    </source>
</evidence>
<evidence type="ECO:0000256" key="5">
    <source>
        <dbReference type="ARBA" id="ARBA00022576"/>
    </source>
</evidence>
<dbReference type="HAMAP" id="MF_01023">
    <property type="entry name" value="HisC_aminotrans_2"/>
    <property type="match status" value="1"/>
</dbReference>
<dbReference type="EC" id="2.6.1.9" evidence="9"/>
<evidence type="ECO:0000256" key="4">
    <source>
        <dbReference type="ARBA" id="ARBA00011738"/>
    </source>
</evidence>
<dbReference type="Pfam" id="PF00155">
    <property type="entry name" value="Aminotran_1_2"/>
    <property type="match status" value="1"/>
</dbReference>
<dbReference type="InterPro" id="IPR005861">
    <property type="entry name" value="HisP_aminotrans"/>
</dbReference>
<evidence type="ECO:0000256" key="6">
    <source>
        <dbReference type="ARBA" id="ARBA00022679"/>
    </source>
</evidence>
<dbReference type="SUPFAM" id="SSF53383">
    <property type="entry name" value="PLP-dependent transferases"/>
    <property type="match status" value="1"/>
</dbReference>
<keyword evidence="5 9" id="KW-0032">Aminotransferase</keyword>
<comment type="subunit">
    <text evidence="4 9">Homodimer.</text>
</comment>
<feature type="modified residue" description="N6-(pyridoxal phosphate)lysine" evidence="9">
    <location>
        <position position="228"/>
    </location>
</feature>
<proteinExistence type="inferred from homology"/>
<organism evidence="11 12">
    <name type="scientific">Thermosulfurimonas dismutans</name>
    <dbReference type="NCBI Taxonomy" id="999894"/>
    <lineage>
        <taxon>Bacteria</taxon>
        <taxon>Pseudomonadati</taxon>
        <taxon>Thermodesulfobacteriota</taxon>
        <taxon>Thermodesulfobacteria</taxon>
        <taxon>Thermodesulfobacteriales</taxon>
        <taxon>Thermodesulfobacteriaceae</taxon>
        <taxon>Thermosulfurimonas</taxon>
    </lineage>
</organism>
<sequence length="365" mass="40820">MKDSKLEVKPWLKELSPYPPGKSLAEVRRELGLKGPIYKLASNENPLGPSPMALTAIRERLSEIHRYPEASGRDLSEALAKRFGVKPEMVVLGNGSNEVIDLLIRALVSPGEEIILSAPTFLMYEKFGAAAGAKFSRIPLKEFKHDLSAILEAVNERTRIIFLDHPHNPTGSVLEREPFEDFLAKLPSSILVVIDEAYGEFVRDEKAISGIEYLKKGYPVAVLRTFSKAYGLAGLRVGYGLMSETLSRILNAMRQPFNVNILAQVAALAALEDEEHLEKTLKLTWEGLDYFYQELPRLGLRPLPSQANFLLVDCQRSARPIYEVLLRRGIIVRPMEAYGFPNYLRISIGLPHENEALVAALEDIL</sequence>
<comment type="cofactor">
    <cofactor evidence="1 9">
        <name>pyridoxal 5'-phosphate</name>
        <dbReference type="ChEBI" id="CHEBI:597326"/>
    </cofactor>
</comment>
<dbReference type="InterPro" id="IPR001917">
    <property type="entry name" value="Aminotrans_II_pyridoxalP_BS"/>
</dbReference>
<evidence type="ECO:0000256" key="2">
    <source>
        <dbReference type="ARBA" id="ARBA00005011"/>
    </source>
</evidence>
<keyword evidence="9" id="KW-0028">Amino-acid biosynthesis</keyword>